<keyword evidence="2" id="KW-1185">Reference proteome</keyword>
<comment type="caution">
    <text evidence="1">The sequence shown here is derived from an EMBL/GenBank/DDBJ whole genome shotgun (WGS) entry which is preliminary data.</text>
</comment>
<name>A0ABT8KLL7_9BACT</name>
<evidence type="ECO:0000313" key="2">
    <source>
        <dbReference type="Proteomes" id="UP001172082"/>
    </source>
</evidence>
<protein>
    <submittedName>
        <fullName evidence="1">Uncharacterized protein</fullName>
    </submittedName>
</protein>
<proteinExistence type="predicted"/>
<organism evidence="1 2">
    <name type="scientific">Splendidivirga corallicola</name>
    <dbReference type="NCBI Taxonomy" id="3051826"/>
    <lineage>
        <taxon>Bacteria</taxon>
        <taxon>Pseudomonadati</taxon>
        <taxon>Bacteroidota</taxon>
        <taxon>Cytophagia</taxon>
        <taxon>Cytophagales</taxon>
        <taxon>Splendidivirgaceae</taxon>
        <taxon>Splendidivirga</taxon>
    </lineage>
</organism>
<dbReference type="EMBL" id="JAUJEA010000003">
    <property type="protein sequence ID" value="MDN5201622.1"/>
    <property type="molecule type" value="Genomic_DNA"/>
</dbReference>
<dbReference type="Proteomes" id="UP001172082">
    <property type="component" value="Unassembled WGS sequence"/>
</dbReference>
<gene>
    <name evidence="1" type="ORF">QQ008_09625</name>
</gene>
<dbReference type="RefSeq" id="WP_346751650.1">
    <property type="nucleotide sequence ID" value="NZ_JAUJEA010000003.1"/>
</dbReference>
<reference evidence="1" key="1">
    <citation type="submission" date="2023-06" db="EMBL/GenBank/DDBJ databases">
        <title>Genomic of Parafulvivirga corallium.</title>
        <authorList>
            <person name="Wang G."/>
        </authorList>
    </citation>
    <scope>NUCLEOTIDE SEQUENCE</scope>
    <source>
        <strain evidence="1">BMA10</strain>
    </source>
</reference>
<sequence>MDRKYFLLDKNYILKEAQLQKKSELLDFVIDEVKQSYLIFCNPLGIEDDTIVRIKSFRDNIANNLNNFYDSLAGIFRYKIGTNQLELLFDGESHYEKYLKDWDQTFRGWVNDFCRHERFLKAILEATVFCEGEHMALLADNRLKYFITNYFELKIYKYKGIINMKVA</sequence>
<accession>A0ABT8KLL7</accession>
<evidence type="ECO:0000313" key="1">
    <source>
        <dbReference type="EMBL" id="MDN5201622.1"/>
    </source>
</evidence>